<protein>
    <recommendedName>
        <fullName evidence="3">GRAM domain-containing protein</fullName>
    </recommendedName>
</protein>
<comment type="caution">
    <text evidence="1">The sequence shown here is derived from an EMBL/GenBank/DDBJ whole genome shotgun (WGS) entry which is preliminary data.</text>
</comment>
<dbReference type="Proteomes" id="UP000003299">
    <property type="component" value="Unassembled WGS sequence"/>
</dbReference>
<accession>F0BEG5</accession>
<evidence type="ECO:0000313" key="1">
    <source>
        <dbReference type="EMBL" id="EGD09143.1"/>
    </source>
</evidence>
<evidence type="ECO:0008006" key="3">
    <source>
        <dbReference type="Google" id="ProtNLM"/>
    </source>
</evidence>
<reference evidence="1 2" key="1">
    <citation type="journal article" date="2011" name="BMC Genomics">
        <title>Comparative genomics reveals diversity among xanthomonads infecting tomato and pepper.</title>
        <authorList>
            <person name="Potnis N."/>
            <person name="Krasileva K."/>
            <person name="Chow V."/>
            <person name="Almeida N.F."/>
            <person name="Patil P.B."/>
            <person name="Ryan R.P."/>
            <person name="Sharlach M."/>
            <person name="Behlau F."/>
            <person name="Dow J.M."/>
            <person name="Momol M.T."/>
            <person name="White F.F."/>
            <person name="Preston J.F."/>
            <person name="Vinatzer B.A."/>
            <person name="Koebnik R."/>
            <person name="Setubal J.C."/>
            <person name="Norman D.J."/>
            <person name="Staskawicz B.J."/>
            <person name="Jones J.B."/>
        </authorList>
    </citation>
    <scope>NUCLEOTIDE SEQUENCE [LARGE SCALE GENOMIC DNA]</scope>
    <source>
        <strain evidence="1 2">ATCC 35937</strain>
    </source>
</reference>
<dbReference type="EMBL" id="AEQV01000085">
    <property type="protein sequence ID" value="EGD09143.1"/>
    <property type="molecule type" value="Genomic_DNA"/>
</dbReference>
<dbReference type="AlphaFoldDB" id="F0BEG5"/>
<gene>
    <name evidence="1" type="ORF">XVE_2593</name>
</gene>
<name>F0BEG5_9XANT</name>
<dbReference type="eggNOG" id="ENOG5033AKS">
    <property type="taxonomic scope" value="Bacteria"/>
</dbReference>
<proteinExistence type="predicted"/>
<evidence type="ECO:0000313" key="2">
    <source>
        <dbReference type="Proteomes" id="UP000003299"/>
    </source>
</evidence>
<sequence>MMFAGGGLRSIQRVVLRQAPANLQRGLEAVGGRLILTADTLLFQPHAFNVQTRSLAVPLSAIVSLQPRWTRLFGLLPVAPTSLAVQLDNGDAHRFVIGKRDQWIAAIASARDALSQAGQP</sequence>
<organism evidence="1 2">
    <name type="scientific">Xanthomonas vesicatoria ATCC 35937</name>
    <dbReference type="NCBI Taxonomy" id="925775"/>
    <lineage>
        <taxon>Bacteria</taxon>
        <taxon>Pseudomonadati</taxon>
        <taxon>Pseudomonadota</taxon>
        <taxon>Gammaproteobacteria</taxon>
        <taxon>Lysobacterales</taxon>
        <taxon>Lysobacteraceae</taxon>
        <taxon>Xanthomonas</taxon>
    </lineage>
</organism>